<comment type="caution">
    <text evidence="1">The sequence shown here is derived from an EMBL/GenBank/DDBJ whole genome shotgun (WGS) entry which is preliminary data.</text>
</comment>
<evidence type="ECO:0000313" key="1">
    <source>
        <dbReference type="EMBL" id="PWZ21349.1"/>
    </source>
</evidence>
<reference evidence="1" key="1">
    <citation type="journal article" date="2018" name="Nat. Genet.">
        <title>Extensive intraspecific gene order and gene structural variations between Mo17 and other maize genomes.</title>
        <authorList>
            <person name="Sun S."/>
            <person name="Zhou Y."/>
            <person name="Chen J."/>
            <person name="Shi J."/>
            <person name="Zhao H."/>
            <person name="Zhao H."/>
            <person name="Song W."/>
            <person name="Zhang M."/>
            <person name="Cui Y."/>
            <person name="Dong X."/>
            <person name="Liu H."/>
            <person name="Ma X."/>
            <person name="Jiao Y."/>
            <person name="Wang B."/>
            <person name="Wei X."/>
            <person name="Stein J.C."/>
            <person name="Glaubitz J.C."/>
            <person name="Lu F."/>
            <person name="Yu G."/>
            <person name="Liang C."/>
            <person name="Fengler K."/>
            <person name="Li B."/>
            <person name="Rafalski A."/>
            <person name="Schnable P.S."/>
            <person name="Ware D.H."/>
            <person name="Buckler E.S."/>
            <person name="Lai J."/>
        </authorList>
    </citation>
    <scope>NUCLEOTIDE SEQUENCE [LARGE SCALE GENOMIC DNA]</scope>
    <source>
        <tissue evidence="1">Seedling</tissue>
    </source>
</reference>
<dbReference type="AlphaFoldDB" id="A0A3L6EL09"/>
<proteinExistence type="predicted"/>
<dbReference type="Proteomes" id="UP000251960">
    <property type="component" value="Chromosome 5"/>
</dbReference>
<sequence length="213" mass="23478">MDVASTASCFNTVIAAVAESGEHPAQAIEVVGTTMDALTSVKEVHGFAVRQWMCAIEIPHWYLVALSSKHMGVAVLLLPLRVSEGPQPGSCSGLGCLELSGFSLRFPWSCNLAFPTHGGPGDMEWELVQIIIRACCRRLQLHQAYELIRTMPAVKVTAKAWELFLLHAGSMGMCGWQRLPGEHCLRSNQRMHEILFRLQTSTRIVACMRMQSG</sequence>
<accession>A0A3L6EL09</accession>
<organism evidence="1">
    <name type="scientific">Zea mays</name>
    <name type="common">Maize</name>
    <dbReference type="NCBI Taxonomy" id="4577"/>
    <lineage>
        <taxon>Eukaryota</taxon>
        <taxon>Viridiplantae</taxon>
        <taxon>Streptophyta</taxon>
        <taxon>Embryophyta</taxon>
        <taxon>Tracheophyta</taxon>
        <taxon>Spermatophyta</taxon>
        <taxon>Magnoliopsida</taxon>
        <taxon>Liliopsida</taxon>
        <taxon>Poales</taxon>
        <taxon>Poaceae</taxon>
        <taxon>PACMAD clade</taxon>
        <taxon>Panicoideae</taxon>
        <taxon>Andropogonodae</taxon>
        <taxon>Andropogoneae</taxon>
        <taxon>Tripsacinae</taxon>
        <taxon>Zea</taxon>
    </lineage>
</organism>
<dbReference type="EMBL" id="NCVQ01000006">
    <property type="protein sequence ID" value="PWZ21349.1"/>
    <property type="molecule type" value="Genomic_DNA"/>
</dbReference>
<protein>
    <submittedName>
        <fullName evidence="1">Uncharacterized protein</fullName>
    </submittedName>
</protein>
<gene>
    <name evidence="1" type="ORF">Zm00014a_034443</name>
</gene>
<name>A0A3L6EL09_MAIZE</name>